<evidence type="ECO:0000313" key="2">
    <source>
        <dbReference type="EMBL" id="KAL3537456.1"/>
    </source>
</evidence>
<evidence type="ECO:0000256" key="1">
    <source>
        <dbReference type="SAM" id="MobiDB-lite"/>
    </source>
</evidence>
<evidence type="ECO:0000313" key="3">
    <source>
        <dbReference type="Proteomes" id="UP001630127"/>
    </source>
</evidence>
<comment type="caution">
    <text evidence="2">The sequence shown here is derived from an EMBL/GenBank/DDBJ whole genome shotgun (WGS) entry which is preliminary data.</text>
</comment>
<feature type="compositionally biased region" description="Low complexity" evidence="1">
    <location>
        <begin position="122"/>
        <end position="145"/>
    </location>
</feature>
<feature type="region of interest" description="Disordered" evidence="1">
    <location>
        <begin position="122"/>
        <end position="156"/>
    </location>
</feature>
<reference evidence="2 3" key="1">
    <citation type="submission" date="2024-11" db="EMBL/GenBank/DDBJ databases">
        <title>A near-complete genome assembly of Cinchona calisaya.</title>
        <authorList>
            <person name="Lian D.C."/>
            <person name="Zhao X.W."/>
            <person name="Wei L."/>
        </authorList>
    </citation>
    <scope>NUCLEOTIDE SEQUENCE [LARGE SCALE GENOMIC DNA]</scope>
    <source>
        <tissue evidence="2">Nenye</tissue>
    </source>
</reference>
<protein>
    <submittedName>
        <fullName evidence="2">Uncharacterized protein</fullName>
    </submittedName>
</protein>
<dbReference type="AlphaFoldDB" id="A0ABD3B276"/>
<name>A0ABD3B276_9GENT</name>
<sequence>MVKYPVMHGEAPNVSDSIMSVFNGGGKEEVAGAGGDTKRGVGLVEVGKKEWGMVVLEEMRDRVTGAREREIEGVVPLDDFFDVFGALSPVTIASMTTSLSSSSGWVTIGSFTITAGSGSLFENSSNSSDDSLSSESSSSSVDDSSNASTEARLGTG</sequence>
<keyword evidence="3" id="KW-1185">Reference proteome</keyword>
<proteinExistence type="predicted"/>
<organism evidence="2 3">
    <name type="scientific">Cinchona calisaya</name>
    <dbReference type="NCBI Taxonomy" id="153742"/>
    <lineage>
        <taxon>Eukaryota</taxon>
        <taxon>Viridiplantae</taxon>
        <taxon>Streptophyta</taxon>
        <taxon>Embryophyta</taxon>
        <taxon>Tracheophyta</taxon>
        <taxon>Spermatophyta</taxon>
        <taxon>Magnoliopsida</taxon>
        <taxon>eudicotyledons</taxon>
        <taxon>Gunneridae</taxon>
        <taxon>Pentapetalae</taxon>
        <taxon>asterids</taxon>
        <taxon>lamiids</taxon>
        <taxon>Gentianales</taxon>
        <taxon>Rubiaceae</taxon>
        <taxon>Cinchonoideae</taxon>
        <taxon>Cinchoneae</taxon>
        <taxon>Cinchona</taxon>
    </lineage>
</organism>
<dbReference type="EMBL" id="JBJUIK010000001">
    <property type="protein sequence ID" value="KAL3537456.1"/>
    <property type="molecule type" value="Genomic_DNA"/>
</dbReference>
<accession>A0ABD3B276</accession>
<dbReference type="Proteomes" id="UP001630127">
    <property type="component" value="Unassembled WGS sequence"/>
</dbReference>
<gene>
    <name evidence="2" type="ORF">ACH5RR_000822</name>
</gene>